<evidence type="ECO:0000259" key="2">
    <source>
        <dbReference type="Pfam" id="PF04773"/>
    </source>
</evidence>
<keyword evidence="1" id="KW-0812">Transmembrane</keyword>
<dbReference type="EMBL" id="SJPV01000003">
    <property type="protein sequence ID" value="TWU39807.1"/>
    <property type="molecule type" value="Genomic_DNA"/>
</dbReference>
<gene>
    <name evidence="3" type="ORF">Poly41_26630</name>
</gene>
<keyword evidence="1" id="KW-1133">Transmembrane helix</keyword>
<comment type="caution">
    <text evidence="3">The sequence shown here is derived from an EMBL/GenBank/DDBJ whole genome shotgun (WGS) entry which is preliminary data.</text>
</comment>
<evidence type="ECO:0000313" key="4">
    <source>
        <dbReference type="Proteomes" id="UP000319143"/>
    </source>
</evidence>
<reference evidence="3 4" key="1">
    <citation type="submission" date="2019-02" db="EMBL/GenBank/DDBJ databases">
        <title>Deep-cultivation of Planctomycetes and their phenomic and genomic characterization uncovers novel biology.</title>
        <authorList>
            <person name="Wiegand S."/>
            <person name="Jogler M."/>
            <person name="Boedeker C."/>
            <person name="Pinto D."/>
            <person name="Vollmers J."/>
            <person name="Rivas-Marin E."/>
            <person name="Kohn T."/>
            <person name="Peeters S.H."/>
            <person name="Heuer A."/>
            <person name="Rast P."/>
            <person name="Oberbeckmann S."/>
            <person name="Bunk B."/>
            <person name="Jeske O."/>
            <person name="Meyerdierks A."/>
            <person name="Storesund J.E."/>
            <person name="Kallscheuer N."/>
            <person name="Luecker S."/>
            <person name="Lage O.M."/>
            <person name="Pohl T."/>
            <person name="Merkel B.J."/>
            <person name="Hornburger P."/>
            <person name="Mueller R.-W."/>
            <person name="Bruemmer F."/>
            <person name="Labrenz M."/>
            <person name="Spormann A.M."/>
            <person name="Op Den Camp H."/>
            <person name="Overmann J."/>
            <person name="Amann R."/>
            <person name="Jetten M.S.M."/>
            <person name="Mascher T."/>
            <person name="Medema M.H."/>
            <person name="Devos D.P."/>
            <person name="Kaster A.-K."/>
            <person name="Ovreas L."/>
            <person name="Rohde M."/>
            <person name="Galperin M.Y."/>
            <person name="Jogler C."/>
        </authorList>
    </citation>
    <scope>NUCLEOTIDE SEQUENCE [LARGE SCALE GENOMIC DNA]</scope>
    <source>
        <strain evidence="3 4">Poly41</strain>
    </source>
</reference>
<proteinExistence type="predicted"/>
<name>A0A5C6DV29_9BACT</name>
<dbReference type="Pfam" id="PF04773">
    <property type="entry name" value="FecR"/>
    <property type="match status" value="1"/>
</dbReference>
<dbReference type="InterPro" id="IPR006860">
    <property type="entry name" value="FecR"/>
</dbReference>
<dbReference type="InterPro" id="IPR012373">
    <property type="entry name" value="Ferrdict_sens_TM"/>
</dbReference>
<evidence type="ECO:0000256" key="1">
    <source>
        <dbReference type="SAM" id="Phobius"/>
    </source>
</evidence>
<evidence type="ECO:0000313" key="3">
    <source>
        <dbReference type="EMBL" id="TWU39807.1"/>
    </source>
</evidence>
<keyword evidence="1" id="KW-0472">Membrane</keyword>
<dbReference type="AlphaFoldDB" id="A0A5C6DV29"/>
<keyword evidence="4" id="KW-1185">Reference proteome</keyword>
<dbReference type="Proteomes" id="UP000319143">
    <property type="component" value="Unassembled WGS sequence"/>
</dbReference>
<feature type="transmembrane region" description="Helical" evidence="1">
    <location>
        <begin position="86"/>
        <end position="107"/>
    </location>
</feature>
<feature type="domain" description="FecR protein" evidence="2">
    <location>
        <begin position="182"/>
        <end position="237"/>
    </location>
</feature>
<organism evidence="3 4">
    <name type="scientific">Novipirellula artificiosorum</name>
    <dbReference type="NCBI Taxonomy" id="2528016"/>
    <lineage>
        <taxon>Bacteria</taxon>
        <taxon>Pseudomonadati</taxon>
        <taxon>Planctomycetota</taxon>
        <taxon>Planctomycetia</taxon>
        <taxon>Pirellulales</taxon>
        <taxon>Pirellulaceae</taxon>
        <taxon>Novipirellula</taxon>
    </lineage>
</organism>
<protein>
    <submittedName>
        <fullName evidence="3">FecR protein</fullName>
    </submittedName>
</protein>
<accession>A0A5C6DV29</accession>
<dbReference type="Gene3D" id="2.60.120.1440">
    <property type="match status" value="1"/>
</dbReference>
<dbReference type="OrthoDB" id="227503at2"/>
<sequence length="535" mass="58689">MHGKYSPGSSIMNDDKLSLLHRYLDGAITPEELGQLENLLRSSADARATLRSLATIDAKWQQIVADDAIGTPTKRESVSRITKRPIPLWLTLSALAASLIFGAFGWFRTPEQQAAQVERGIARVIRVEGQSSVGKDGIVASGTELYPGDELVMPKGLIELAFRETGVHVIATAPLKLMLDSDQRVSLLEGQVKLVVPPQGVGFVVDTAQRKFVDLGTSFVVSASASGSEVLVLDGEISVSAHHDTPADLMHEGDFARFDQKGDLKSQGQLEDDLTRAIPELSLLSTNPGAGSLQGMILGYDGSNEIENHVPWKDFIARGLSPLIQSGFRDRDCLEAFKQGKQLSFRGIAGAFHQFPEHAGLTPYALEGGWVKWYHGRVVPPRSGRYRFWGYADNHLLVAIDGKPVFEGSRRNSSFKELGIPRSNNPAYPCLVASAGFARSDWIDLEHEPVQLDVMFGEISGNGTTGLLLVEREGEQYEETFWGQPKWPIFLTAKPSVEESAEFERLLNHLEPRIMGAFSVSEEAIWKVADEATPE</sequence>
<dbReference type="PANTHER" id="PTHR30273">
    <property type="entry name" value="PERIPLASMIC SIGNAL SENSOR AND SIGMA FACTOR ACTIVATOR FECR-RELATED"/>
    <property type="match status" value="1"/>
</dbReference>
<dbReference type="PANTHER" id="PTHR30273:SF2">
    <property type="entry name" value="PROTEIN FECR"/>
    <property type="match status" value="1"/>
</dbReference>
<dbReference type="GO" id="GO:0016989">
    <property type="term" value="F:sigma factor antagonist activity"/>
    <property type="evidence" value="ECO:0007669"/>
    <property type="project" value="TreeGrafter"/>
</dbReference>